<dbReference type="GO" id="GO:0008233">
    <property type="term" value="F:peptidase activity"/>
    <property type="evidence" value="ECO:0007669"/>
    <property type="project" value="UniProtKB-KW"/>
</dbReference>
<feature type="domain" description="PDZ" evidence="4">
    <location>
        <begin position="265"/>
        <end position="333"/>
    </location>
</feature>
<protein>
    <submittedName>
        <fullName evidence="5">S1C family serine protease</fullName>
        <ecNumber evidence="5">3.4.21.-</ecNumber>
    </submittedName>
</protein>
<dbReference type="Gene3D" id="2.30.42.10">
    <property type="match status" value="1"/>
</dbReference>
<dbReference type="SUPFAM" id="SSF50156">
    <property type="entry name" value="PDZ domain-like"/>
    <property type="match status" value="1"/>
</dbReference>
<keyword evidence="3" id="KW-0732">Signal</keyword>
<dbReference type="Pfam" id="PF13365">
    <property type="entry name" value="Trypsin_2"/>
    <property type="match status" value="1"/>
</dbReference>
<dbReference type="PANTHER" id="PTHR43343:SF3">
    <property type="entry name" value="PROTEASE DO-LIKE 8, CHLOROPLASTIC"/>
    <property type="match status" value="1"/>
</dbReference>
<dbReference type="SUPFAM" id="SSF50494">
    <property type="entry name" value="Trypsin-like serine proteases"/>
    <property type="match status" value="1"/>
</dbReference>
<evidence type="ECO:0000313" key="5">
    <source>
        <dbReference type="EMBL" id="MFC4030262.1"/>
    </source>
</evidence>
<evidence type="ECO:0000259" key="4">
    <source>
        <dbReference type="PROSITE" id="PS50106"/>
    </source>
</evidence>
<evidence type="ECO:0000256" key="2">
    <source>
        <dbReference type="ARBA" id="ARBA00022801"/>
    </source>
</evidence>
<dbReference type="InterPro" id="IPR036034">
    <property type="entry name" value="PDZ_sf"/>
</dbReference>
<dbReference type="PANTHER" id="PTHR43343">
    <property type="entry name" value="PEPTIDASE S12"/>
    <property type="match status" value="1"/>
</dbReference>
<dbReference type="InterPro" id="IPR001478">
    <property type="entry name" value="PDZ"/>
</dbReference>
<reference evidence="6" key="1">
    <citation type="journal article" date="2019" name="Int. J. Syst. Evol. Microbiol.">
        <title>The Global Catalogue of Microorganisms (GCM) 10K type strain sequencing project: providing services to taxonomists for standard genome sequencing and annotation.</title>
        <authorList>
            <consortium name="The Broad Institute Genomics Platform"/>
            <consortium name="The Broad Institute Genome Sequencing Center for Infectious Disease"/>
            <person name="Wu L."/>
            <person name="Ma J."/>
        </authorList>
    </citation>
    <scope>NUCLEOTIDE SEQUENCE [LARGE SCALE GENOMIC DNA]</scope>
    <source>
        <strain evidence="6">CGMCC 4.7237</strain>
    </source>
</reference>
<comment type="caution">
    <text evidence="5">The sequence shown here is derived from an EMBL/GenBank/DDBJ whole genome shotgun (WGS) entry which is preliminary data.</text>
</comment>
<dbReference type="Pfam" id="PF13180">
    <property type="entry name" value="PDZ_2"/>
    <property type="match status" value="1"/>
</dbReference>
<dbReference type="Gene3D" id="2.40.10.120">
    <property type="match status" value="1"/>
</dbReference>
<name>A0ABV8HDV2_9ACTN</name>
<gene>
    <name evidence="5" type="ORF">ACFO3J_02120</name>
</gene>
<keyword evidence="2 5" id="KW-0378">Hydrolase</keyword>
<sequence>MSGSHPSRTRVLLPVAAVLSVTALLATGCSAQSDAGAPGSSTGVPAAHDAAVAASSGGNGLQNAYQDAVRNVLPSVVQITTNTDLGSGVVFDTKGDIVTNAHVVGKAKNFKVSLATGGKALDAKLLSAFPASDLAVIRLTSTPSGLKTAAFADSSKVAVGQIVLAMGNPLGLSGSVTEGIVSATGRTVSESQGGSNSTGATIPDLIQTSAAINPGNSGGALVNLDNQVIGIPTLAATDPQLGSGAAPGIGFAIPSSTVVMIANQIITNGKVTNSGRAALDVTVRGVVGKNFLPSGAAIVTVEKNGAAAKAGLRAGDVITKLGNTTIGTVQSLTDALARLKPGNKVRIEFGRGNTGHAAEVTLGTL</sequence>
<dbReference type="GO" id="GO:0006508">
    <property type="term" value="P:proteolysis"/>
    <property type="evidence" value="ECO:0007669"/>
    <property type="project" value="UniProtKB-KW"/>
</dbReference>
<dbReference type="InterPro" id="IPR009003">
    <property type="entry name" value="Peptidase_S1_PA"/>
</dbReference>
<dbReference type="RefSeq" id="WP_386425436.1">
    <property type="nucleotide sequence ID" value="NZ_JBHSBB010000003.1"/>
</dbReference>
<evidence type="ECO:0000256" key="1">
    <source>
        <dbReference type="ARBA" id="ARBA00022670"/>
    </source>
</evidence>
<feature type="chain" id="PRO_5047106578" evidence="3">
    <location>
        <begin position="32"/>
        <end position="365"/>
    </location>
</feature>
<dbReference type="EMBL" id="JBHSBB010000003">
    <property type="protein sequence ID" value="MFC4030262.1"/>
    <property type="molecule type" value="Genomic_DNA"/>
</dbReference>
<accession>A0ABV8HDV2</accession>
<dbReference type="EC" id="3.4.21.-" evidence="5"/>
<organism evidence="5 6">
    <name type="scientific">Streptomyces polygonati</name>
    <dbReference type="NCBI Taxonomy" id="1617087"/>
    <lineage>
        <taxon>Bacteria</taxon>
        <taxon>Bacillati</taxon>
        <taxon>Actinomycetota</taxon>
        <taxon>Actinomycetes</taxon>
        <taxon>Kitasatosporales</taxon>
        <taxon>Streptomycetaceae</taxon>
        <taxon>Streptomyces</taxon>
    </lineage>
</organism>
<feature type="signal peptide" evidence="3">
    <location>
        <begin position="1"/>
        <end position="31"/>
    </location>
</feature>
<dbReference type="Proteomes" id="UP001595765">
    <property type="component" value="Unassembled WGS sequence"/>
</dbReference>
<proteinExistence type="predicted"/>
<evidence type="ECO:0000256" key="3">
    <source>
        <dbReference type="SAM" id="SignalP"/>
    </source>
</evidence>
<dbReference type="PRINTS" id="PR00834">
    <property type="entry name" value="PROTEASES2C"/>
</dbReference>
<evidence type="ECO:0000313" key="6">
    <source>
        <dbReference type="Proteomes" id="UP001595765"/>
    </source>
</evidence>
<dbReference type="PROSITE" id="PS50106">
    <property type="entry name" value="PDZ"/>
    <property type="match status" value="1"/>
</dbReference>
<keyword evidence="1 5" id="KW-0645">Protease</keyword>
<dbReference type="SMART" id="SM00228">
    <property type="entry name" value="PDZ"/>
    <property type="match status" value="1"/>
</dbReference>
<dbReference type="InterPro" id="IPR051201">
    <property type="entry name" value="Chloro_Bact_Ser_Proteases"/>
</dbReference>
<dbReference type="InterPro" id="IPR001940">
    <property type="entry name" value="Peptidase_S1C"/>
</dbReference>
<keyword evidence="6" id="KW-1185">Reference proteome</keyword>